<evidence type="ECO:0000256" key="3">
    <source>
        <dbReference type="ARBA" id="ARBA00022576"/>
    </source>
</evidence>
<dbReference type="InterPro" id="IPR004839">
    <property type="entry name" value="Aminotransferase_I/II_large"/>
</dbReference>
<organism evidence="9 10">
    <name type="scientific">Brucella thiophenivorans</name>
    <dbReference type="NCBI Taxonomy" id="571255"/>
    <lineage>
        <taxon>Bacteria</taxon>
        <taxon>Pseudomonadati</taxon>
        <taxon>Pseudomonadota</taxon>
        <taxon>Alphaproteobacteria</taxon>
        <taxon>Hyphomicrobiales</taxon>
        <taxon>Brucellaceae</taxon>
        <taxon>Brucella/Ochrobactrum group</taxon>
        <taxon>Brucella</taxon>
    </lineage>
</organism>
<keyword evidence="4 7" id="KW-0808">Transferase</keyword>
<evidence type="ECO:0000256" key="5">
    <source>
        <dbReference type="ARBA" id="ARBA00022898"/>
    </source>
</evidence>
<dbReference type="InterPro" id="IPR050596">
    <property type="entry name" value="AspAT/PAT-like"/>
</dbReference>
<dbReference type="NCBIfam" id="NF004770">
    <property type="entry name" value="PRK06108.1"/>
    <property type="match status" value="1"/>
</dbReference>
<protein>
    <recommendedName>
        <fullName evidence="7">Aminotransferase</fullName>
        <ecNumber evidence="7">2.6.1.-</ecNumber>
    </recommendedName>
</protein>
<dbReference type="InterPro" id="IPR004838">
    <property type="entry name" value="NHTrfase_class1_PyrdxlP-BS"/>
</dbReference>
<evidence type="ECO:0000256" key="6">
    <source>
        <dbReference type="ARBA" id="ARBA00049185"/>
    </source>
</evidence>
<dbReference type="CDD" id="cd00609">
    <property type="entry name" value="AAT_like"/>
    <property type="match status" value="1"/>
</dbReference>
<dbReference type="PANTHER" id="PTHR46383">
    <property type="entry name" value="ASPARTATE AMINOTRANSFERASE"/>
    <property type="match status" value="1"/>
</dbReference>
<comment type="catalytic activity">
    <reaction evidence="6">
        <text>L-aspartate + 2-oxoglutarate = oxaloacetate + L-glutamate</text>
        <dbReference type="Rhea" id="RHEA:21824"/>
        <dbReference type="ChEBI" id="CHEBI:16452"/>
        <dbReference type="ChEBI" id="CHEBI:16810"/>
        <dbReference type="ChEBI" id="CHEBI:29985"/>
        <dbReference type="ChEBI" id="CHEBI:29991"/>
        <dbReference type="EC" id="2.6.1.1"/>
    </reaction>
</comment>
<keyword evidence="10" id="KW-1185">Reference proteome</keyword>
<feature type="domain" description="Aminotransferase class I/classII large" evidence="8">
    <location>
        <begin position="33"/>
        <end position="381"/>
    </location>
</feature>
<dbReference type="AlphaFoldDB" id="A0A256FZ94"/>
<reference evidence="9 10" key="1">
    <citation type="submission" date="2017-07" db="EMBL/GenBank/DDBJ databases">
        <title>Phylogenetic study on the rhizospheric bacterium Ochrobactrum sp. A44.</title>
        <authorList>
            <person name="Krzyzanowska D.M."/>
            <person name="Ossowicki A."/>
            <person name="Rajewska M."/>
            <person name="Maciag T."/>
            <person name="Kaczynski Z."/>
            <person name="Czerwicka M."/>
            <person name="Jafra S."/>
        </authorList>
    </citation>
    <scope>NUCLEOTIDE SEQUENCE [LARGE SCALE GENOMIC DNA]</scope>
    <source>
        <strain evidence="9 10">DSM 7216</strain>
    </source>
</reference>
<sequence length="388" mass="42481">MTLIANLRREAAQSPESGIITVANHGRGKEGLIPLWVGEGDLATPDFIREAAQKGIADGETFYTWQAGIPDLREALARYHARHFSKSFRPENFYVTGSGMHAIEMALKATTGAGEEAIYLSPAWPNFVGASGLAGVVPVPVELEFGANGWMLDPEKIASAITPRTRAMFINTPSNPTGWTSDIETLRFILDLAREKGIWIIADEIYSHFCYGGTRAPSFMDIMEPDDHIIFVNSFSKNWAMTGWRVGWMTVHPSIGPVVENMIQYSNSGVAQFMQRGAVAALDHGDDFIAMQVERARLTRDRLCATLQGTGKVKLTPPQGAFYLFFGVDGVTNSVKAAIDMVDNANVGLAPGSAFGLGGEGFFRLCFCRNPQQVDEAAARLVRWIDQR</sequence>
<dbReference type="PROSITE" id="PS00105">
    <property type="entry name" value="AA_TRANSFER_CLASS_1"/>
    <property type="match status" value="1"/>
</dbReference>
<dbReference type="Gene3D" id="3.90.1150.10">
    <property type="entry name" value="Aspartate Aminotransferase, domain 1"/>
    <property type="match status" value="1"/>
</dbReference>
<dbReference type="OrthoDB" id="9804407at2"/>
<evidence type="ECO:0000256" key="2">
    <source>
        <dbReference type="ARBA" id="ARBA00007441"/>
    </source>
</evidence>
<accession>A0A256FZ94</accession>
<proteinExistence type="inferred from homology"/>
<dbReference type="EMBL" id="NNRJ01000015">
    <property type="protein sequence ID" value="OYR20152.1"/>
    <property type="molecule type" value="Genomic_DNA"/>
</dbReference>
<evidence type="ECO:0000313" key="10">
    <source>
        <dbReference type="Proteomes" id="UP000215590"/>
    </source>
</evidence>
<gene>
    <name evidence="9" type="ORF">CEV31_1578</name>
</gene>
<dbReference type="SUPFAM" id="SSF53383">
    <property type="entry name" value="PLP-dependent transferases"/>
    <property type="match status" value="1"/>
</dbReference>
<comment type="similarity">
    <text evidence="2 7">Belongs to the class-I pyridoxal-phosphate-dependent aminotransferase family.</text>
</comment>
<dbReference type="GO" id="GO:0004069">
    <property type="term" value="F:L-aspartate:2-oxoglutarate aminotransferase activity"/>
    <property type="evidence" value="ECO:0007669"/>
    <property type="project" value="UniProtKB-EC"/>
</dbReference>
<dbReference type="GO" id="GO:0006520">
    <property type="term" value="P:amino acid metabolic process"/>
    <property type="evidence" value="ECO:0007669"/>
    <property type="project" value="InterPro"/>
</dbReference>
<dbReference type="InterPro" id="IPR015422">
    <property type="entry name" value="PyrdxlP-dep_Trfase_small"/>
</dbReference>
<dbReference type="GO" id="GO:0030170">
    <property type="term" value="F:pyridoxal phosphate binding"/>
    <property type="evidence" value="ECO:0007669"/>
    <property type="project" value="InterPro"/>
</dbReference>
<dbReference type="RefSeq" id="WP_094506574.1">
    <property type="nucleotide sequence ID" value="NZ_JBHEEK010000001.1"/>
</dbReference>
<dbReference type="EC" id="2.6.1.-" evidence="7"/>
<evidence type="ECO:0000256" key="1">
    <source>
        <dbReference type="ARBA" id="ARBA00001933"/>
    </source>
</evidence>
<dbReference type="InterPro" id="IPR015421">
    <property type="entry name" value="PyrdxlP-dep_Trfase_major"/>
</dbReference>
<name>A0A256FZ94_9HYPH</name>
<evidence type="ECO:0000259" key="8">
    <source>
        <dbReference type="Pfam" id="PF00155"/>
    </source>
</evidence>
<dbReference type="Gene3D" id="3.40.640.10">
    <property type="entry name" value="Type I PLP-dependent aspartate aminotransferase-like (Major domain)"/>
    <property type="match status" value="1"/>
</dbReference>
<evidence type="ECO:0000256" key="4">
    <source>
        <dbReference type="ARBA" id="ARBA00022679"/>
    </source>
</evidence>
<dbReference type="Pfam" id="PF00155">
    <property type="entry name" value="Aminotran_1_2"/>
    <property type="match status" value="1"/>
</dbReference>
<evidence type="ECO:0000313" key="9">
    <source>
        <dbReference type="EMBL" id="OYR20152.1"/>
    </source>
</evidence>
<dbReference type="PANTHER" id="PTHR46383:SF2">
    <property type="entry name" value="AMINOTRANSFERASE"/>
    <property type="match status" value="1"/>
</dbReference>
<dbReference type="InterPro" id="IPR015424">
    <property type="entry name" value="PyrdxlP-dep_Trfase"/>
</dbReference>
<keyword evidence="3 7" id="KW-0032">Aminotransferase</keyword>
<keyword evidence="5" id="KW-0663">Pyridoxal phosphate</keyword>
<comment type="cofactor">
    <cofactor evidence="1 7">
        <name>pyridoxal 5'-phosphate</name>
        <dbReference type="ChEBI" id="CHEBI:597326"/>
    </cofactor>
</comment>
<evidence type="ECO:0000256" key="7">
    <source>
        <dbReference type="RuleBase" id="RU000481"/>
    </source>
</evidence>
<dbReference type="Proteomes" id="UP000215590">
    <property type="component" value="Unassembled WGS sequence"/>
</dbReference>
<comment type="caution">
    <text evidence="9">The sequence shown here is derived from an EMBL/GenBank/DDBJ whole genome shotgun (WGS) entry which is preliminary data.</text>
</comment>